<evidence type="ECO:0000313" key="2">
    <source>
        <dbReference type="Proteomes" id="UP000664122"/>
    </source>
</evidence>
<reference evidence="1" key="1">
    <citation type="submission" date="2021-03" db="EMBL/GenBank/DDBJ databases">
        <title>Whole genome sequence of Jiella sp. CQZ9-1.</title>
        <authorList>
            <person name="Tuo L."/>
        </authorList>
    </citation>
    <scope>NUCLEOTIDE SEQUENCE</scope>
    <source>
        <strain evidence="1">CQZ9-1</strain>
    </source>
</reference>
<sequence length="114" mass="12666">MAMRQDPPPTDWRLYRKRAPALPGPNLISAGSALIEPVHAQRDAADLGQSARLRLCQQDTGADQFGTAAEHAKTAKQSIAYGPPRLKRFAFKHRSKLYLEQLIDALDNRHPLSP</sequence>
<proteinExistence type="predicted"/>
<dbReference type="RefSeq" id="WP_207257443.1">
    <property type="nucleotide sequence ID" value="NZ_JAFMPP010000006.1"/>
</dbReference>
<organism evidence="1 2">
    <name type="scientific">Jiella flava</name>
    <dbReference type="NCBI Taxonomy" id="2816857"/>
    <lineage>
        <taxon>Bacteria</taxon>
        <taxon>Pseudomonadati</taxon>
        <taxon>Pseudomonadota</taxon>
        <taxon>Alphaproteobacteria</taxon>
        <taxon>Hyphomicrobiales</taxon>
        <taxon>Aurantimonadaceae</taxon>
        <taxon>Jiella</taxon>
    </lineage>
</organism>
<dbReference type="AlphaFoldDB" id="A0A939FW75"/>
<evidence type="ECO:0000313" key="1">
    <source>
        <dbReference type="EMBL" id="MBO0662652.1"/>
    </source>
</evidence>
<dbReference type="Proteomes" id="UP000664122">
    <property type="component" value="Unassembled WGS sequence"/>
</dbReference>
<comment type="caution">
    <text evidence="1">The sequence shown here is derived from an EMBL/GenBank/DDBJ whole genome shotgun (WGS) entry which is preliminary data.</text>
</comment>
<protein>
    <submittedName>
        <fullName evidence="1">Uncharacterized protein</fullName>
    </submittedName>
</protein>
<dbReference type="EMBL" id="JAFMPP010000006">
    <property type="protein sequence ID" value="MBO0662652.1"/>
    <property type="molecule type" value="Genomic_DNA"/>
</dbReference>
<gene>
    <name evidence="1" type="ORF">J1C48_08690</name>
</gene>
<keyword evidence="2" id="KW-1185">Reference proteome</keyword>
<accession>A0A939FW75</accession>
<name>A0A939FW75_9HYPH</name>